<keyword evidence="3" id="KW-0808">Transferase</keyword>
<dbReference type="PANTHER" id="PTHR43711">
    <property type="entry name" value="TWO-COMPONENT HISTIDINE KINASE"/>
    <property type="match status" value="1"/>
</dbReference>
<keyword evidence="4" id="KW-0547">Nucleotide-binding</keyword>
<gene>
    <name evidence="9" type="ORF">C8Z91_15620</name>
</gene>
<evidence type="ECO:0000313" key="10">
    <source>
        <dbReference type="Proteomes" id="UP000244184"/>
    </source>
</evidence>
<dbReference type="SUPFAM" id="SSF55874">
    <property type="entry name" value="ATPase domain of HSP90 chaperone/DNA topoisomerase II/histidine kinase"/>
    <property type="match status" value="1"/>
</dbReference>
<dbReference type="GO" id="GO:0000160">
    <property type="term" value="P:phosphorelay signal transduction system"/>
    <property type="evidence" value="ECO:0007669"/>
    <property type="project" value="UniProtKB-KW"/>
</dbReference>
<dbReference type="GO" id="GO:0004673">
    <property type="term" value="F:protein histidine kinase activity"/>
    <property type="evidence" value="ECO:0007669"/>
    <property type="project" value="UniProtKB-EC"/>
</dbReference>
<proteinExistence type="predicted"/>
<keyword evidence="5" id="KW-0418">Kinase</keyword>
<dbReference type="Gene3D" id="3.30.565.10">
    <property type="entry name" value="Histidine kinase-like ATPase, C-terminal domain"/>
    <property type="match status" value="1"/>
</dbReference>
<reference evidence="9 10" key="1">
    <citation type="submission" date="2018-03" db="EMBL/GenBank/DDBJ databases">
        <title>Genome sequence of Paenibacillus elgii strain AC13 an antimicrobial compound producing bacteria.</title>
        <authorList>
            <person name="Kurokawa A.S."/>
            <person name="Araujo J.F."/>
            <person name="Costa R.A."/>
            <person name="Ortega D.B."/>
            <person name="Pires A.S."/>
            <person name="Pappas G.J.Jr."/>
            <person name="Franco O.L."/>
            <person name="Barreto C."/>
            <person name="Magalhaes B.S."/>
            <person name="Kruger R.H."/>
        </authorList>
    </citation>
    <scope>NUCLEOTIDE SEQUENCE [LARGE SCALE GENOMIC DNA]</scope>
    <source>
        <strain evidence="9 10">AC13</strain>
    </source>
</reference>
<evidence type="ECO:0000256" key="6">
    <source>
        <dbReference type="ARBA" id="ARBA00022840"/>
    </source>
</evidence>
<dbReference type="EC" id="2.7.13.3" evidence="2"/>
<comment type="caution">
    <text evidence="9">The sequence shown here is derived from an EMBL/GenBank/DDBJ whole genome shotgun (WGS) entry which is preliminary data.</text>
</comment>
<feature type="domain" description="Histidine kinase" evidence="8">
    <location>
        <begin position="1"/>
        <end position="45"/>
    </location>
</feature>
<protein>
    <recommendedName>
        <fullName evidence="2">histidine kinase</fullName>
        <ecNumber evidence="2">2.7.13.3</ecNumber>
    </recommendedName>
</protein>
<dbReference type="AlphaFoldDB" id="A0A2T6G292"/>
<dbReference type="InterPro" id="IPR005467">
    <property type="entry name" value="His_kinase_dom"/>
</dbReference>
<dbReference type="Pfam" id="PF02518">
    <property type="entry name" value="HATPase_c"/>
    <property type="match status" value="1"/>
</dbReference>
<evidence type="ECO:0000256" key="1">
    <source>
        <dbReference type="ARBA" id="ARBA00000085"/>
    </source>
</evidence>
<organism evidence="9 10">
    <name type="scientific">Paenibacillus elgii</name>
    <dbReference type="NCBI Taxonomy" id="189691"/>
    <lineage>
        <taxon>Bacteria</taxon>
        <taxon>Bacillati</taxon>
        <taxon>Bacillota</taxon>
        <taxon>Bacilli</taxon>
        <taxon>Bacillales</taxon>
        <taxon>Paenibacillaceae</taxon>
        <taxon>Paenibacillus</taxon>
    </lineage>
</organism>
<accession>A0A2T6G292</accession>
<name>A0A2T6G292_9BACL</name>
<keyword evidence="7" id="KW-0902">Two-component regulatory system</keyword>
<keyword evidence="6" id="KW-0067">ATP-binding</keyword>
<evidence type="ECO:0000256" key="7">
    <source>
        <dbReference type="ARBA" id="ARBA00023012"/>
    </source>
</evidence>
<evidence type="ECO:0000256" key="5">
    <source>
        <dbReference type="ARBA" id="ARBA00022777"/>
    </source>
</evidence>
<dbReference type="InterPro" id="IPR003594">
    <property type="entry name" value="HATPase_dom"/>
</dbReference>
<dbReference type="Proteomes" id="UP000244184">
    <property type="component" value="Unassembled WGS sequence"/>
</dbReference>
<dbReference type="InterPro" id="IPR036890">
    <property type="entry name" value="HATPase_C_sf"/>
</dbReference>
<evidence type="ECO:0000256" key="2">
    <source>
        <dbReference type="ARBA" id="ARBA00012438"/>
    </source>
</evidence>
<comment type="catalytic activity">
    <reaction evidence="1">
        <text>ATP + protein L-histidine = ADP + protein N-phospho-L-histidine.</text>
        <dbReference type="EC" id="2.7.13.3"/>
    </reaction>
</comment>
<evidence type="ECO:0000256" key="3">
    <source>
        <dbReference type="ARBA" id="ARBA00022679"/>
    </source>
</evidence>
<sequence>MYDRRTGGSGLGLTIVKELVSAHGGEISAESGQGTTFTIRLPKGK</sequence>
<dbReference type="EMBL" id="PYHP01000041">
    <property type="protein sequence ID" value="PUA38286.1"/>
    <property type="molecule type" value="Genomic_DNA"/>
</dbReference>
<evidence type="ECO:0000256" key="4">
    <source>
        <dbReference type="ARBA" id="ARBA00022741"/>
    </source>
</evidence>
<evidence type="ECO:0000313" key="9">
    <source>
        <dbReference type="EMBL" id="PUA38286.1"/>
    </source>
</evidence>
<dbReference type="InterPro" id="IPR050736">
    <property type="entry name" value="Sensor_HK_Regulatory"/>
</dbReference>
<evidence type="ECO:0000259" key="8">
    <source>
        <dbReference type="PROSITE" id="PS50109"/>
    </source>
</evidence>
<dbReference type="PROSITE" id="PS50109">
    <property type="entry name" value="HIS_KIN"/>
    <property type="match status" value="1"/>
</dbReference>
<dbReference type="GO" id="GO:0005524">
    <property type="term" value="F:ATP binding"/>
    <property type="evidence" value="ECO:0007669"/>
    <property type="project" value="UniProtKB-KW"/>
</dbReference>
<dbReference type="PANTHER" id="PTHR43711:SF1">
    <property type="entry name" value="HISTIDINE KINASE 1"/>
    <property type="match status" value="1"/>
</dbReference>